<protein>
    <submittedName>
        <fullName evidence="2">Uncharacterized protein</fullName>
    </submittedName>
</protein>
<dbReference type="AlphaFoldDB" id="A0A6J5TZI1"/>
<dbReference type="Proteomes" id="UP000507222">
    <property type="component" value="Unassembled WGS sequence"/>
</dbReference>
<feature type="region of interest" description="Disordered" evidence="1">
    <location>
        <begin position="39"/>
        <end position="58"/>
    </location>
</feature>
<evidence type="ECO:0000313" key="3">
    <source>
        <dbReference type="Proteomes" id="UP000507222"/>
    </source>
</evidence>
<proteinExistence type="predicted"/>
<evidence type="ECO:0000256" key="1">
    <source>
        <dbReference type="SAM" id="MobiDB-lite"/>
    </source>
</evidence>
<gene>
    <name evidence="2" type="ORF">CURHAP_LOCUS10608</name>
</gene>
<organism evidence="2 3">
    <name type="scientific">Prunus armeniaca</name>
    <name type="common">Apricot</name>
    <name type="synonym">Armeniaca vulgaris</name>
    <dbReference type="NCBI Taxonomy" id="36596"/>
    <lineage>
        <taxon>Eukaryota</taxon>
        <taxon>Viridiplantae</taxon>
        <taxon>Streptophyta</taxon>
        <taxon>Embryophyta</taxon>
        <taxon>Tracheophyta</taxon>
        <taxon>Spermatophyta</taxon>
        <taxon>Magnoliopsida</taxon>
        <taxon>eudicotyledons</taxon>
        <taxon>Gunneridae</taxon>
        <taxon>Pentapetalae</taxon>
        <taxon>rosids</taxon>
        <taxon>fabids</taxon>
        <taxon>Rosales</taxon>
        <taxon>Rosaceae</taxon>
        <taxon>Amygdaloideae</taxon>
        <taxon>Amygdaleae</taxon>
        <taxon>Prunus</taxon>
    </lineage>
</organism>
<sequence length="58" mass="6561">MEHTSLDSTDGFLSNEDFQRIKELKAKKDTTFALTQHGLLKKGADPNHQDSGFPIRMN</sequence>
<reference evidence="2 3" key="1">
    <citation type="submission" date="2020-05" db="EMBL/GenBank/DDBJ databases">
        <authorList>
            <person name="Campoy J."/>
            <person name="Schneeberger K."/>
            <person name="Spophaly S."/>
        </authorList>
    </citation>
    <scope>NUCLEOTIDE SEQUENCE [LARGE SCALE GENOMIC DNA]</scope>
    <source>
        <strain evidence="2">PruArmRojPasFocal</strain>
    </source>
</reference>
<accession>A0A6J5TZI1</accession>
<name>A0A6J5TZI1_PRUAR</name>
<dbReference type="EMBL" id="CAEKDK010000001">
    <property type="protein sequence ID" value="CAB4267748.1"/>
    <property type="molecule type" value="Genomic_DNA"/>
</dbReference>
<evidence type="ECO:0000313" key="2">
    <source>
        <dbReference type="EMBL" id="CAB4267748.1"/>
    </source>
</evidence>